<proteinExistence type="predicted"/>
<keyword evidence="9" id="KW-0446">Lipid-binding</keyword>
<feature type="region of interest" description="Disordered" evidence="11">
    <location>
        <begin position="1"/>
        <end position="73"/>
    </location>
</feature>
<feature type="compositionally biased region" description="Basic and acidic residues" evidence="11">
    <location>
        <begin position="30"/>
        <end position="44"/>
    </location>
</feature>
<organism evidence="15 16">
    <name type="scientific">Marasmius crinis-equi</name>
    <dbReference type="NCBI Taxonomy" id="585013"/>
    <lineage>
        <taxon>Eukaryota</taxon>
        <taxon>Fungi</taxon>
        <taxon>Dikarya</taxon>
        <taxon>Basidiomycota</taxon>
        <taxon>Agaricomycotina</taxon>
        <taxon>Agaricomycetes</taxon>
        <taxon>Agaricomycetidae</taxon>
        <taxon>Agaricales</taxon>
        <taxon>Marasmiineae</taxon>
        <taxon>Marasmiaceae</taxon>
        <taxon>Marasmius</taxon>
    </lineage>
</organism>
<feature type="compositionally biased region" description="Basic and acidic residues" evidence="11">
    <location>
        <begin position="1023"/>
        <end position="1033"/>
    </location>
</feature>
<keyword evidence="10 12" id="KW-0472">Membrane</keyword>
<keyword evidence="5" id="KW-0677">Repeat</keyword>
<dbReference type="InterPro" id="IPR037765">
    <property type="entry name" value="C2B_Tricalbin"/>
</dbReference>
<sequence length="1033" mass="114324">MSFPSEQDSDKSDPETSQRTVTDPVTHLPIEIHDNTTVELERIPPSDVSKGKDKHKKSDEKQADVQTSVEEEVSKGRWDDKAVSEARLRTQAAVLAAVAAGAGGTLSLLLSQFLSRATGAGGSSIWADLLIGSIGSALLGLGAGAFVFYYDQHEKEKRSDGNKGDEKRAWKRDPPQEKPESAAWLNSFLDTLWPIVNPALFTPLSDMVEDALQTSLPKFVNGVRVADLGQGSEAVRIIGLRWLDGGDNDVDQGDYVNLEAAVSYRTQSKGPGLQGQAGCMHLLIQFWLPGGVVMPVWVELTGLLATARLKLALTPNPPFLSTMTLTLLGKPKVVLSATPMAKNFLNVMDVPGLSAWVQEAIDTAIAAYIAPRSLTLDLKTLLMGREKMDTEAIGVLVVTIKRAEGFKTGDSSKVWKSEEGRYGDPYVTVGWGKWGKPIWSTRTIQNEHQPIWEETNYLLVTPAELNAQETLKLQIWDSDRLTADDILGVVEIPLKDLMRSSEFKNRITERSDELVGDDGTKWPGSLVWSVGYFDKTSLAQHLTDKDADAKEIEKQVKEAAQDKLREAESRRHAENPEIEQQTEQDMNEKGQEIIAGSPPPAEWPSGILSVTIEQITGLEVPNVRQSGTHEDMEQEESDQLPSAYCTVIINHEREYQTRTKMKTNNPYLNAGTEKFIKDWRQTVVMIAVRDARLHENDPLIGVVVLPLKKLLKDGCQITDSFPLVGGMGFGRVKCSLLFRSLQAKLPRPILGWNTGTVEIFPESIRPSGDFPSELQSCRMLLRTLYGKAKVYPGQADDGEQWQSKRGRPVRLAVKKRAASCLLLQFRKRVLGPDQTPAFGTLWLREIPDEEVVTVKVAIRRNKGNALMRGRGNASEEIGDKIGELEMKVKFWPGLSPYHNRLAKKDAGIADCMDVLKAAEDDDGGVEKFDDDGPDDDSSSSSSSSSSENEGEDDGKKHGNGLIGRLGDLKDGAEDYNDRKEELHRKHRGLMQWGVARKMAWVGKEVEDTAKDVKQGVKGRLKHQQRDNKIETEV</sequence>
<keyword evidence="16" id="KW-1185">Reference proteome</keyword>
<dbReference type="SMART" id="SM00239">
    <property type="entry name" value="C2"/>
    <property type="match status" value="2"/>
</dbReference>
<dbReference type="PANTHER" id="PTHR47348">
    <property type="entry name" value="MEIOTICALLY UP-REGULATED GENE 190 PROTEIN"/>
    <property type="match status" value="1"/>
</dbReference>
<feature type="transmembrane region" description="Helical" evidence="12">
    <location>
        <begin position="92"/>
        <end position="113"/>
    </location>
</feature>
<evidence type="ECO:0000256" key="1">
    <source>
        <dbReference type="ARBA" id="ARBA00004586"/>
    </source>
</evidence>
<gene>
    <name evidence="15" type="ORF">V5O48_013180</name>
</gene>
<dbReference type="PROSITE" id="PS51847">
    <property type="entry name" value="SMP"/>
    <property type="match status" value="1"/>
</dbReference>
<accession>A0ABR3F145</accession>
<dbReference type="EMBL" id="JBAHYK010001257">
    <property type="protein sequence ID" value="KAL0568797.1"/>
    <property type="molecule type" value="Genomic_DNA"/>
</dbReference>
<keyword evidence="7 12" id="KW-1133">Transmembrane helix</keyword>
<keyword evidence="8" id="KW-0445">Lipid transport</keyword>
<evidence type="ECO:0000313" key="15">
    <source>
        <dbReference type="EMBL" id="KAL0568797.1"/>
    </source>
</evidence>
<protein>
    <submittedName>
        <fullName evidence="15">Uncharacterized protein</fullName>
    </submittedName>
</protein>
<name>A0ABR3F145_9AGAR</name>
<feature type="compositionally biased region" description="Acidic residues" evidence="11">
    <location>
        <begin position="922"/>
        <end position="937"/>
    </location>
</feature>
<evidence type="ECO:0000256" key="10">
    <source>
        <dbReference type="ARBA" id="ARBA00023136"/>
    </source>
</evidence>
<dbReference type="SUPFAM" id="SSF49562">
    <property type="entry name" value="C2 domain (Calcium/lipid-binding domain, CaLB)"/>
    <property type="match status" value="2"/>
</dbReference>
<dbReference type="Pfam" id="PF25669">
    <property type="entry name" value="SMP_MUG190-like"/>
    <property type="match status" value="1"/>
</dbReference>
<evidence type="ECO:0000256" key="7">
    <source>
        <dbReference type="ARBA" id="ARBA00022989"/>
    </source>
</evidence>
<dbReference type="CDD" id="cd04052">
    <property type="entry name" value="C2B_Tricalbin-like"/>
    <property type="match status" value="1"/>
</dbReference>
<evidence type="ECO:0000256" key="9">
    <source>
        <dbReference type="ARBA" id="ARBA00023121"/>
    </source>
</evidence>
<evidence type="ECO:0000259" key="13">
    <source>
        <dbReference type="PROSITE" id="PS50004"/>
    </source>
</evidence>
<feature type="compositionally biased region" description="Basic and acidic residues" evidence="11">
    <location>
        <begin position="554"/>
        <end position="575"/>
    </location>
</feature>
<dbReference type="CDD" id="cd21676">
    <property type="entry name" value="SMP_Mug190"/>
    <property type="match status" value="1"/>
</dbReference>
<evidence type="ECO:0000256" key="4">
    <source>
        <dbReference type="ARBA" id="ARBA00022692"/>
    </source>
</evidence>
<dbReference type="PROSITE" id="PS50004">
    <property type="entry name" value="C2"/>
    <property type="match status" value="2"/>
</dbReference>
<evidence type="ECO:0000256" key="8">
    <source>
        <dbReference type="ARBA" id="ARBA00023055"/>
    </source>
</evidence>
<keyword evidence="3" id="KW-0597">Phosphoprotein</keyword>
<dbReference type="Gene3D" id="2.60.40.150">
    <property type="entry name" value="C2 domain"/>
    <property type="match status" value="2"/>
</dbReference>
<feature type="domain" description="C2" evidence="13">
    <location>
        <begin position="588"/>
        <end position="721"/>
    </location>
</feature>
<evidence type="ECO:0000259" key="14">
    <source>
        <dbReference type="PROSITE" id="PS51847"/>
    </source>
</evidence>
<evidence type="ECO:0000256" key="3">
    <source>
        <dbReference type="ARBA" id="ARBA00022553"/>
    </source>
</evidence>
<feature type="region of interest" description="Disordered" evidence="11">
    <location>
        <begin position="157"/>
        <end position="179"/>
    </location>
</feature>
<comment type="subcellular location">
    <subcellularLocation>
        <location evidence="1">Endoplasmic reticulum membrane</location>
    </subcellularLocation>
</comment>
<feature type="region of interest" description="Disordered" evidence="11">
    <location>
        <begin position="1014"/>
        <end position="1033"/>
    </location>
</feature>
<feature type="region of interest" description="Disordered" evidence="11">
    <location>
        <begin position="554"/>
        <end position="584"/>
    </location>
</feature>
<dbReference type="Proteomes" id="UP001465976">
    <property type="component" value="Unassembled WGS sequence"/>
</dbReference>
<feature type="compositionally biased region" description="Low complexity" evidence="11">
    <location>
        <begin position="938"/>
        <end position="947"/>
    </location>
</feature>
<evidence type="ECO:0000256" key="6">
    <source>
        <dbReference type="ARBA" id="ARBA00022824"/>
    </source>
</evidence>
<dbReference type="InterPro" id="IPR000008">
    <property type="entry name" value="C2_dom"/>
</dbReference>
<dbReference type="InterPro" id="IPR035892">
    <property type="entry name" value="C2_domain_sf"/>
</dbReference>
<dbReference type="Pfam" id="PF00168">
    <property type="entry name" value="C2"/>
    <property type="match status" value="2"/>
</dbReference>
<dbReference type="InterPro" id="IPR057349">
    <property type="entry name" value="C2_Mug190_3rd"/>
</dbReference>
<evidence type="ECO:0000313" key="16">
    <source>
        <dbReference type="Proteomes" id="UP001465976"/>
    </source>
</evidence>
<evidence type="ECO:0000256" key="2">
    <source>
        <dbReference type="ARBA" id="ARBA00022448"/>
    </source>
</evidence>
<feature type="domain" description="SMP-LTD" evidence="14">
    <location>
        <begin position="178"/>
        <end position="379"/>
    </location>
</feature>
<dbReference type="InterPro" id="IPR031468">
    <property type="entry name" value="SMP_LBD"/>
</dbReference>
<keyword evidence="6" id="KW-0256">Endoplasmic reticulum</keyword>
<evidence type="ECO:0000256" key="11">
    <source>
        <dbReference type="SAM" id="MobiDB-lite"/>
    </source>
</evidence>
<comment type="caution">
    <text evidence="15">The sequence shown here is derived from an EMBL/GenBank/DDBJ whole genome shotgun (WGS) entry which is preliminary data.</text>
</comment>
<dbReference type="PANTHER" id="PTHR47348:SF2">
    <property type="entry name" value="MEIOTICALLY UP-REGULATED 190 PROTEIN"/>
    <property type="match status" value="1"/>
</dbReference>
<feature type="transmembrane region" description="Helical" evidence="12">
    <location>
        <begin position="125"/>
        <end position="150"/>
    </location>
</feature>
<feature type="domain" description="C2" evidence="13">
    <location>
        <begin position="377"/>
        <end position="508"/>
    </location>
</feature>
<keyword evidence="4 12" id="KW-0812">Transmembrane</keyword>
<dbReference type="Pfam" id="PF25331">
    <property type="entry name" value="C2_Mug190_3rd"/>
    <property type="match status" value="1"/>
</dbReference>
<reference evidence="15 16" key="1">
    <citation type="submission" date="2024-02" db="EMBL/GenBank/DDBJ databases">
        <title>A draft genome for the cacao thread blight pathogen Marasmius crinis-equi.</title>
        <authorList>
            <person name="Cohen S.P."/>
            <person name="Baruah I.K."/>
            <person name="Amoako-Attah I."/>
            <person name="Bukari Y."/>
            <person name="Meinhardt L.W."/>
            <person name="Bailey B.A."/>
        </authorList>
    </citation>
    <scope>NUCLEOTIDE SEQUENCE [LARGE SCALE GENOMIC DNA]</scope>
    <source>
        <strain evidence="15 16">GH-76</strain>
    </source>
</reference>
<keyword evidence="2" id="KW-0813">Transport</keyword>
<evidence type="ECO:0000256" key="12">
    <source>
        <dbReference type="SAM" id="Phobius"/>
    </source>
</evidence>
<feature type="region of interest" description="Disordered" evidence="11">
    <location>
        <begin position="922"/>
        <end position="972"/>
    </location>
</feature>
<evidence type="ECO:0000256" key="5">
    <source>
        <dbReference type="ARBA" id="ARBA00022737"/>
    </source>
</evidence>